<name>A0A0A9HNR2_ARUDO</name>
<accession>A0A0A9HNR2</accession>
<sequence length="86" mass="10024">MKTGGNPCDRKKIRTPYGRIPVSLCYWDPDVGSFRNVDAAELYVIQSFSCHERCWWVQAEGLLDHHCKRFQFPEHVGVQWVSLTNI</sequence>
<reference evidence="1" key="1">
    <citation type="submission" date="2014-09" db="EMBL/GenBank/DDBJ databases">
        <authorList>
            <person name="Magalhaes I.L.F."/>
            <person name="Oliveira U."/>
            <person name="Santos F.R."/>
            <person name="Vidigal T.H.D.A."/>
            <person name="Brescovit A.D."/>
            <person name="Santos A.J."/>
        </authorList>
    </citation>
    <scope>NUCLEOTIDE SEQUENCE</scope>
    <source>
        <tissue evidence="1">Shoot tissue taken approximately 20 cm above the soil surface</tissue>
    </source>
</reference>
<protein>
    <submittedName>
        <fullName evidence="1">Uncharacterized protein</fullName>
    </submittedName>
</protein>
<dbReference type="EMBL" id="GBRH01161375">
    <property type="protein sequence ID" value="JAE36521.1"/>
    <property type="molecule type" value="Transcribed_RNA"/>
</dbReference>
<reference evidence="1" key="2">
    <citation type="journal article" date="2015" name="Data Brief">
        <title>Shoot transcriptome of the giant reed, Arundo donax.</title>
        <authorList>
            <person name="Barrero R.A."/>
            <person name="Guerrero F.D."/>
            <person name="Moolhuijzen P."/>
            <person name="Goolsby J.A."/>
            <person name="Tidwell J."/>
            <person name="Bellgard S.E."/>
            <person name="Bellgard M.I."/>
        </authorList>
    </citation>
    <scope>NUCLEOTIDE SEQUENCE</scope>
    <source>
        <tissue evidence="1">Shoot tissue taken approximately 20 cm above the soil surface</tissue>
    </source>
</reference>
<organism evidence="1">
    <name type="scientific">Arundo donax</name>
    <name type="common">Giant reed</name>
    <name type="synonym">Donax arundinaceus</name>
    <dbReference type="NCBI Taxonomy" id="35708"/>
    <lineage>
        <taxon>Eukaryota</taxon>
        <taxon>Viridiplantae</taxon>
        <taxon>Streptophyta</taxon>
        <taxon>Embryophyta</taxon>
        <taxon>Tracheophyta</taxon>
        <taxon>Spermatophyta</taxon>
        <taxon>Magnoliopsida</taxon>
        <taxon>Liliopsida</taxon>
        <taxon>Poales</taxon>
        <taxon>Poaceae</taxon>
        <taxon>PACMAD clade</taxon>
        <taxon>Arundinoideae</taxon>
        <taxon>Arundineae</taxon>
        <taxon>Arundo</taxon>
    </lineage>
</organism>
<dbReference type="AlphaFoldDB" id="A0A0A9HNR2"/>
<proteinExistence type="predicted"/>
<evidence type="ECO:0000313" key="1">
    <source>
        <dbReference type="EMBL" id="JAE36521.1"/>
    </source>
</evidence>